<comment type="caution">
    <text evidence="3">The sequence shown here is derived from an EMBL/GenBank/DDBJ whole genome shotgun (WGS) entry which is preliminary data.</text>
</comment>
<dbReference type="RefSeq" id="WP_344306229.1">
    <property type="nucleotide sequence ID" value="NZ_BAAANO010000003.1"/>
</dbReference>
<gene>
    <name evidence="3" type="ORF">GCM10009755_02440</name>
</gene>
<evidence type="ECO:0000256" key="2">
    <source>
        <dbReference type="SAM" id="Phobius"/>
    </source>
</evidence>
<organism evidence="3 4">
    <name type="scientific">Brevibacterium samyangense</name>
    <dbReference type="NCBI Taxonomy" id="366888"/>
    <lineage>
        <taxon>Bacteria</taxon>
        <taxon>Bacillati</taxon>
        <taxon>Actinomycetota</taxon>
        <taxon>Actinomycetes</taxon>
        <taxon>Micrococcales</taxon>
        <taxon>Brevibacteriaceae</taxon>
        <taxon>Brevibacterium</taxon>
    </lineage>
</organism>
<evidence type="ECO:0008006" key="5">
    <source>
        <dbReference type="Google" id="ProtNLM"/>
    </source>
</evidence>
<feature type="compositionally biased region" description="Low complexity" evidence="1">
    <location>
        <begin position="177"/>
        <end position="192"/>
    </location>
</feature>
<protein>
    <recommendedName>
        <fullName evidence="5">Membrane protein DedA, SNARE-associated domain</fullName>
    </recommendedName>
</protein>
<keyword evidence="4" id="KW-1185">Reference proteome</keyword>
<keyword evidence="2" id="KW-1133">Transmembrane helix</keyword>
<feature type="region of interest" description="Disordered" evidence="1">
    <location>
        <begin position="158"/>
        <end position="213"/>
    </location>
</feature>
<dbReference type="Proteomes" id="UP001500755">
    <property type="component" value="Unassembled WGS sequence"/>
</dbReference>
<proteinExistence type="predicted"/>
<feature type="transmembrane region" description="Helical" evidence="2">
    <location>
        <begin position="96"/>
        <end position="119"/>
    </location>
</feature>
<keyword evidence="2" id="KW-0812">Transmembrane</keyword>
<evidence type="ECO:0000256" key="1">
    <source>
        <dbReference type="SAM" id="MobiDB-lite"/>
    </source>
</evidence>
<sequence>MNPLDWQQPFAVVWLALYGIVLCRAGATYALGRAARGGAGRFPRIRAMLASPTYLRTEERIGRWGAGVVALSFLTIGFQTLANLTAGSTRMPLVRYLPALALGGACWATIYSTIGFVGFRAAVLAYERWPVATIVGAVVLVLGGLLLALGRRRSRDSRSRAAIPAEAPTGHDTASLGDTPAAAAPGGDVPATEPQSTIHPTPVRFRQTPKGRS</sequence>
<name>A0ABN2T4I0_9MICO</name>
<feature type="transmembrane region" description="Helical" evidence="2">
    <location>
        <begin position="131"/>
        <end position="150"/>
    </location>
</feature>
<evidence type="ECO:0000313" key="3">
    <source>
        <dbReference type="EMBL" id="GAA1998608.1"/>
    </source>
</evidence>
<feature type="transmembrane region" description="Helical" evidence="2">
    <location>
        <begin position="12"/>
        <end position="32"/>
    </location>
</feature>
<keyword evidence="2" id="KW-0472">Membrane</keyword>
<accession>A0ABN2T4I0</accession>
<evidence type="ECO:0000313" key="4">
    <source>
        <dbReference type="Proteomes" id="UP001500755"/>
    </source>
</evidence>
<dbReference type="EMBL" id="BAAANO010000003">
    <property type="protein sequence ID" value="GAA1998608.1"/>
    <property type="molecule type" value="Genomic_DNA"/>
</dbReference>
<reference evidence="3 4" key="1">
    <citation type="journal article" date="2019" name="Int. J. Syst. Evol. Microbiol.">
        <title>The Global Catalogue of Microorganisms (GCM) 10K type strain sequencing project: providing services to taxonomists for standard genome sequencing and annotation.</title>
        <authorList>
            <consortium name="The Broad Institute Genomics Platform"/>
            <consortium name="The Broad Institute Genome Sequencing Center for Infectious Disease"/>
            <person name="Wu L."/>
            <person name="Ma J."/>
        </authorList>
    </citation>
    <scope>NUCLEOTIDE SEQUENCE [LARGE SCALE GENOMIC DNA]</scope>
    <source>
        <strain evidence="3 4">JCM 14546</strain>
    </source>
</reference>